<dbReference type="GeneID" id="19970548"/>
<evidence type="ECO:0000313" key="2">
    <source>
        <dbReference type="Proteomes" id="UP000030752"/>
    </source>
</evidence>
<dbReference type="OrthoDB" id="10367294at2759"/>
<evidence type="ECO:0000313" key="1">
    <source>
        <dbReference type="EMBL" id="ETN41274.1"/>
    </source>
</evidence>
<keyword evidence="2" id="KW-1185">Reference proteome</keyword>
<dbReference type="AlphaFoldDB" id="W2RZZ7"/>
<dbReference type="VEuPathDB" id="FungiDB:HMPREF1541_03209"/>
<sequence length="261" mass="29256">MAAKGPMGRARPARHSESVRSLKKTAIHVMSPLASPPMVASPIDDTRTEDFSASMEYLITMPRRIDEPLVSFLLRSIFKFPLIFSSVQSAVTSLSRNPEMEGFMETYGEDDGQALIFVGFLYAMGQDIQIQHALEAPDRLPHDLTFCETIGVLHLAELFDLDSLRNASRLKLRELLRKPISPSDFGWAFGTGSRITGPLTLEPEVPMKIAMVDHFTHLWDKATAPHGERQYLNLGKENIEFYLLVKSFCLGNVNEEGINDM</sequence>
<dbReference type="InParanoid" id="W2RZZ7"/>
<reference evidence="1 2" key="1">
    <citation type="submission" date="2013-03" db="EMBL/GenBank/DDBJ databases">
        <title>The Genome Sequence of Phialophora europaea CBS 101466.</title>
        <authorList>
            <consortium name="The Broad Institute Genomics Platform"/>
            <person name="Cuomo C."/>
            <person name="de Hoog S."/>
            <person name="Gorbushina A."/>
            <person name="Walker B."/>
            <person name="Young S.K."/>
            <person name="Zeng Q."/>
            <person name="Gargeya S."/>
            <person name="Fitzgerald M."/>
            <person name="Haas B."/>
            <person name="Abouelleil A."/>
            <person name="Allen A.W."/>
            <person name="Alvarado L."/>
            <person name="Arachchi H.M."/>
            <person name="Berlin A.M."/>
            <person name="Chapman S.B."/>
            <person name="Gainer-Dewar J."/>
            <person name="Goldberg J."/>
            <person name="Griggs A."/>
            <person name="Gujja S."/>
            <person name="Hansen M."/>
            <person name="Howarth C."/>
            <person name="Imamovic A."/>
            <person name="Ireland A."/>
            <person name="Larimer J."/>
            <person name="McCowan C."/>
            <person name="Murphy C."/>
            <person name="Pearson M."/>
            <person name="Poon T.W."/>
            <person name="Priest M."/>
            <person name="Roberts A."/>
            <person name="Saif S."/>
            <person name="Shea T."/>
            <person name="Sisk P."/>
            <person name="Sykes S."/>
            <person name="Wortman J."/>
            <person name="Nusbaum C."/>
            <person name="Birren B."/>
        </authorList>
    </citation>
    <scope>NUCLEOTIDE SEQUENCE [LARGE SCALE GENOMIC DNA]</scope>
    <source>
        <strain evidence="1 2">CBS 101466</strain>
    </source>
</reference>
<gene>
    <name evidence="1" type="ORF">HMPREF1541_03209</name>
</gene>
<dbReference type="RefSeq" id="XP_008715783.1">
    <property type="nucleotide sequence ID" value="XM_008717561.1"/>
</dbReference>
<dbReference type="EMBL" id="KB822719">
    <property type="protein sequence ID" value="ETN41274.1"/>
    <property type="molecule type" value="Genomic_DNA"/>
</dbReference>
<accession>W2RZZ7</accession>
<dbReference type="HOGENOM" id="CLU_1065667_0_0_1"/>
<name>W2RZZ7_CYPE1</name>
<dbReference type="Proteomes" id="UP000030752">
    <property type="component" value="Unassembled WGS sequence"/>
</dbReference>
<protein>
    <submittedName>
        <fullName evidence="1">Uncharacterized protein</fullName>
    </submittedName>
</protein>
<organism evidence="1 2">
    <name type="scientific">Cyphellophora europaea (strain CBS 101466)</name>
    <name type="common">Phialophora europaea</name>
    <dbReference type="NCBI Taxonomy" id="1220924"/>
    <lineage>
        <taxon>Eukaryota</taxon>
        <taxon>Fungi</taxon>
        <taxon>Dikarya</taxon>
        <taxon>Ascomycota</taxon>
        <taxon>Pezizomycotina</taxon>
        <taxon>Eurotiomycetes</taxon>
        <taxon>Chaetothyriomycetidae</taxon>
        <taxon>Chaetothyriales</taxon>
        <taxon>Cyphellophoraceae</taxon>
        <taxon>Cyphellophora</taxon>
    </lineage>
</organism>
<proteinExistence type="predicted"/>